<evidence type="ECO:0000256" key="2">
    <source>
        <dbReference type="ARBA" id="ARBA00023242"/>
    </source>
</evidence>
<feature type="non-terminal residue" evidence="5">
    <location>
        <position position="1"/>
    </location>
</feature>
<dbReference type="InterPro" id="IPR037197">
    <property type="entry name" value="WWE_dom_sf"/>
</dbReference>
<comment type="similarity">
    <text evidence="3">Belongs to the ARTD/PARP family.</text>
</comment>
<feature type="domain" description="WWE" evidence="4">
    <location>
        <begin position="166"/>
        <end position="247"/>
    </location>
</feature>
<dbReference type="GO" id="GO:0005634">
    <property type="term" value="C:nucleus"/>
    <property type="evidence" value="ECO:0007669"/>
    <property type="project" value="UniProtKB-SubCell"/>
</dbReference>
<keyword evidence="2" id="KW-0539">Nucleus</keyword>
<dbReference type="AlphaFoldDB" id="A0A8S4B625"/>
<feature type="domain" description="WWE" evidence="4">
    <location>
        <begin position="63"/>
        <end position="148"/>
    </location>
</feature>
<dbReference type="InterPro" id="IPR004170">
    <property type="entry name" value="WWE_dom"/>
</dbReference>
<dbReference type="PANTHER" id="PTHR45740">
    <property type="entry name" value="POLY [ADP-RIBOSE] POLYMERASE"/>
    <property type="match status" value="1"/>
</dbReference>
<name>A0A8S4B625_9TELE</name>
<protein>
    <submittedName>
        <fullName evidence="5">(Atlantic silverside) hypothetical protein</fullName>
    </submittedName>
</protein>
<evidence type="ECO:0000313" key="5">
    <source>
        <dbReference type="EMBL" id="CAG5927497.1"/>
    </source>
</evidence>
<dbReference type="Pfam" id="PF23466">
    <property type="entry name" value="WWE_4"/>
    <property type="match status" value="1"/>
</dbReference>
<gene>
    <name evidence="5" type="ORF">MMEN_LOCUS11355</name>
</gene>
<keyword evidence="6" id="KW-1185">Reference proteome</keyword>
<proteinExistence type="inferred from homology"/>
<evidence type="ECO:0000313" key="6">
    <source>
        <dbReference type="Proteomes" id="UP000677803"/>
    </source>
</evidence>
<dbReference type="PANTHER" id="PTHR45740:SF14">
    <property type="entry name" value="NOVEL PROTEIN"/>
    <property type="match status" value="1"/>
</dbReference>
<evidence type="ECO:0000259" key="4">
    <source>
        <dbReference type="PROSITE" id="PS50918"/>
    </source>
</evidence>
<evidence type="ECO:0000256" key="3">
    <source>
        <dbReference type="ARBA" id="ARBA00024347"/>
    </source>
</evidence>
<dbReference type="InterPro" id="IPR051712">
    <property type="entry name" value="ARTD-AVP"/>
</dbReference>
<dbReference type="Proteomes" id="UP000677803">
    <property type="component" value="Unassembled WGS sequence"/>
</dbReference>
<organism evidence="5 6">
    <name type="scientific">Menidia menidia</name>
    <name type="common">Atlantic silverside</name>
    <dbReference type="NCBI Taxonomy" id="238744"/>
    <lineage>
        <taxon>Eukaryota</taxon>
        <taxon>Metazoa</taxon>
        <taxon>Chordata</taxon>
        <taxon>Craniata</taxon>
        <taxon>Vertebrata</taxon>
        <taxon>Euteleostomi</taxon>
        <taxon>Actinopterygii</taxon>
        <taxon>Neopterygii</taxon>
        <taxon>Teleostei</taxon>
        <taxon>Neoteleostei</taxon>
        <taxon>Acanthomorphata</taxon>
        <taxon>Ovalentaria</taxon>
        <taxon>Atherinomorphae</taxon>
        <taxon>Atheriniformes</taxon>
        <taxon>Atherinopsidae</taxon>
        <taxon>Menidiinae</taxon>
        <taxon>Menidia</taxon>
    </lineage>
</organism>
<dbReference type="Pfam" id="PF02825">
    <property type="entry name" value="WWE"/>
    <property type="match status" value="2"/>
</dbReference>
<sequence>CGKHYEWKLRFGNEWQRIDNDCVIEAHYCQPGAKGITINTNKGKVFIDFDKLETLNAAVKVQRLSFLSPDQTEEICWYFRDNHLWCEYGSQSSSVMTSSISSKEIEKHFCQNPQGALRFTVGSTGYSLDFSTMTQINVITGLCRNVRRRPKFNPNATSLNLTPVLTSASPLQQSAGHVKWEFFGDEGQWMEYQAHMCTFDSAAIESEYQQNQRGQLQLHTGSFSYTLDFPMLPLSQYQKNQRGQLQLNTDSFSYTLDFSAMCQVNNITGMKRAADIMSTFVAMAQKKAREKTSTVKPSTVRRWELT</sequence>
<dbReference type="GO" id="GO:1990404">
    <property type="term" value="F:NAD+-protein mono-ADP-ribosyltransferase activity"/>
    <property type="evidence" value="ECO:0007669"/>
    <property type="project" value="TreeGrafter"/>
</dbReference>
<dbReference type="PROSITE" id="PS50918">
    <property type="entry name" value="WWE"/>
    <property type="match status" value="2"/>
</dbReference>
<comment type="caution">
    <text evidence="5">The sequence shown here is derived from an EMBL/GenBank/DDBJ whole genome shotgun (WGS) entry which is preliminary data.</text>
</comment>
<dbReference type="Gene3D" id="3.30.720.50">
    <property type="match status" value="3"/>
</dbReference>
<dbReference type="OrthoDB" id="24952at2759"/>
<feature type="non-terminal residue" evidence="5">
    <location>
        <position position="306"/>
    </location>
</feature>
<reference evidence="5" key="1">
    <citation type="submission" date="2021-05" db="EMBL/GenBank/DDBJ databases">
        <authorList>
            <person name="Tigano A."/>
        </authorList>
    </citation>
    <scope>NUCLEOTIDE SEQUENCE</scope>
</reference>
<dbReference type="SUPFAM" id="SSF117839">
    <property type="entry name" value="WWE domain"/>
    <property type="match status" value="2"/>
</dbReference>
<dbReference type="EMBL" id="CAJRST010011113">
    <property type="protein sequence ID" value="CAG5927497.1"/>
    <property type="molecule type" value="Genomic_DNA"/>
</dbReference>
<dbReference type="GO" id="GO:0003950">
    <property type="term" value="F:NAD+ poly-ADP-ribosyltransferase activity"/>
    <property type="evidence" value="ECO:0007669"/>
    <property type="project" value="TreeGrafter"/>
</dbReference>
<evidence type="ECO:0000256" key="1">
    <source>
        <dbReference type="ARBA" id="ARBA00004123"/>
    </source>
</evidence>
<comment type="subcellular location">
    <subcellularLocation>
        <location evidence="1">Nucleus</location>
    </subcellularLocation>
</comment>
<accession>A0A8S4B625</accession>